<dbReference type="Proteomes" id="UP000824998">
    <property type="component" value="Unassembled WGS sequence"/>
</dbReference>
<dbReference type="AlphaFoldDB" id="A0A9P7YHK4"/>
<accession>A0A9P7YHK4</accession>
<organism evidence="2 3">
    <name type="scientific">Amylocarpus encephaloides</name>
    <dbReference type="NCBI Taxonomy" id="45428"/>
    <lineage>
        <taxon>Eukaryota</taxon>
        <taxon>Fungi</taxon>
        <taxon>Dikarya</taxon>
        <taxon>Ascomycota</taxon>
        <taxon>Pezizomycotina</taxon>
        <taxon>Leotiomycetes</taxon>
        <taxon>Helotiales</taxon>
        <taxon>Helotiales incertae sedis</taxon>
        <taxon>Amylocarpus</taxon>
    </lineage>
</organism>
<name>A0A9P7YHK4_9HELO</name>
<evidence type="ECO:0000313" key="3">
    <source>
        <dbReference type="Proteomes" id="UP000824998"/>
    </source>
</evidence>
<dbReference type="EMBL" id="MU251480">
    <property type="protein sequence ID" value="KAG9233978.1"/>
    <property type="molecule type" value="Genomic_DNA"/>
</dbReference>
<feature type="compositionally biased region" description="Basic and acidic residues" evidence="1">
    <location>
        <begin position="581"/>
        <end position="593"/>
    </location>
</feature>
<sequence length="622" mass="70927">MSANAKVPINDVRQEKKSQRDYEDDMIGFLYQAALKIPVDMKRFLKQGTTFNVAMKTSKATKIVFKFEDLPKDWAQCADLYLLKSLEHLKMSFKIRNDILFQIYQVDSSVLDSLLELDPEFVPQKRDSQVKAFRKFEDYASSVIAIPCGDRDERLVRSLFKALDSRRSTYYDQIAELTLFVEDFTEDRLSTVKKMMFALTKVPAEDLNIKNAGKHERQTPIDDAKPKKSVSEGGIIAGNELEWVNYSYMPSSLFRYFVSSFGNSINVRRAELHRRSLAIGALSNQMRSIEGEISEEDLLEEEKILNDAILDVSSALARSLREMLKWEDGRTTWMREHCKWWNLASNEIYDTKGDNKEDKTAINLHTALEKGRVDSIINGGSPWTNDRTLLFEMWIERIKDDPSCDRAAFQSEKKVREVIRRLREVANARAGILQVESLPYTMTSEWESITTIEDLNQKVQETWAFYQSLQNLKLSTGRLFTRTAYDNYKVNWFQLEERRSVESQMCEHIKKAMKIIDQQQQLSDMFSSKANIASSREEMANLTNVKGKGPAVDEAPVPGGSSAAADSAIAIAKAKKKKRQRENWKKDGKGKEAEADEDGEEEAVEEVEEVGGGGGGGGGKRY</sequence>
<feature type="region of interest" description="Disordered" evidence="1">
    <location>
        <begin position="212"/>
        <end position="231"/>
    </location>
</feature>
<feature type="compositionally biased region" description="Gly residues" evidence="1">
    <location>
        <begin position="610"/>
        <end position="622"/>
    </location>
</feature>
<proteinExistence type="predicted"/>
<keyword evidence="3" id="KW-1185">Reference proteome</keyword>
<gene>
    <name evidence="2" type="ORF">BJ875DRAFT_496253</name>
</gene>
<evidence type="ECO:0000313" key="2">
    <source>
        <dbReference type="EMBL" id="KAG9233978.1"/>
    </source>
</evidence>
<reference evidence="2" key="1">
    <citation type="journal article" date="2021" name="IMA Fungus">
        <title>Genomic characterization of three marine fungi, including Emericellopsis atlantica sp. nov. with signatures of a generalist lifestyle and marine biomass degradation.</title>
        <authorList>
            <person name="Hagestad O.C."/>
            <person name="Hou L."/>
            <person name="Andersen J.H."/>
            <person name="Hansen E.H."/>
            <person name="Altermark B."/>
            <person name="Li C."/>
            <person name="Kuhnert E."/>
            <person name="Cox R.J."/>
            <person name="Crous P.W."/>
            <person name="Spatafora J.W."/>
            <person name="Lail K."/>
            <person name="Amirebrahimi M."/>
            <person name="Lipzen A."/>
            <person name="Pangilinan J."/>
            <person name="Andreopoulos W."/>
            <person name="Hayes R.D."/>
            <person name="Ng V."/>
            <person name="Grigoriev I.V."/>
            <person name="Jackson S.A."/>
            <person name="Sutton T.D.S."/>
            <person name="Dobson A.D.W."/>
            <person name="Rama T."/>
        </authorList>
    </citation>
    <scope>NUCLEOTIDE SEQUENCE</scope>
    <source>
        <strain evidence="2">TRa018bII</strain>
    </source>
</reference>
<feature type="region of interest" description="Disordered" evidence="1">
    <location>
        <begin position="574"/>
        <end position="622"/>
    </location>
</feature>
<feature type="compositionally biased region" description="Basic and acidic residues" evidence="1">
    <location>
        <begin position="212"/>
        <end position="230"/>
    </location>
</feature>
<comment type="caution">
    <text evidence="2">The sequence shown here is derived from an EMBL/GenBank/DDBJ whole genome shotgun (WGS) entry which is preliminary data.</text>
</comment>
<protein>
    <submittedName>
        <fullName evidence="2">Uncharacterized protein</fullName>
    </submittedName>
</protein>
<evidence type="ECO:0000256" key="1">
    <source>
        <dbReference type="SAM" id="MobiDB-lite"/>
    </source>
</evidence>
<feature type="compositionally biased region" description="Acidic residues" evidence="1">
    <location>
        <begin position="594"/>
        <end position="609"/>
    </location>
</feature>